<feature type="compositionally biased region" description="Polar residues" evidence="1">
    <location>
        <begin position="1"/>
        <end position="18"/>
    </location>
</feature>
<evidence type="ECO:0000313" key="2">
    <source>
        <dbReference type="EMBL" id="QRC90396.1"/>
    </source>
</evidence>
<dbReference type="EMBL" id="CP069023">
    <property type="protein sequence ID" value="QRC90396.1"/>
    <property type="molecule type" value="Genomic_DNA"/>
</dbReference>
<keyword evidence="3" id="KW-1185">Reference proteome</keyword>
<dbReference type="AlphaFoldDB" id="A0A7U2EP39"/>
<protein>
    <submittedName>
        <fullName evidence="2">Uncharacterized protein</fullName>
    </submittedName>
</protein>
<organism evidence="2 3">
    <name type="scientific">Phaeosphaeria nodorum (strain SN15 / ATCC MYA-4574 / FGSC 10173)</name>
    <name type="common">Glume blotch fungus</name>
    <name type="synonym">Parastagonospora nodorum</name>
    <dbReference type="NCBI Taxonomy" id="321614"/>
    <lineage>
        <taxon>Eukaryota</taxon>
        <taxon>Fungi</taxon>
        <taxon>Dikarya</taxon>
        <taxon>Ascomycota</taxon>
        <taxon>Pezizomycotina</taxon>
        <taxon>Dothideomycetes</taxon>
        <taxon>Pleosporomycetidae</taxon>
        <taxon>Pleosporales</taxon>
        <taxon>Pleosporineae</taxon>
        <taxon>Phaeosphaeriaceae</taxon>
        <taxon>Parastagonospora</taxon>
    </lineage>
</organism>
<evidence type="ECO:0000313" key="3">
    <source>
        <dbReference type="Proteomes" id="UP000663193"/>
    </source>
</evidence>
<feature type="region of interest" description="Disordered" evidence="1">
    <location>
        <begin position="1"/>
        <end position="20"/>
    </location>
</feature>
<proteinExistence type="predicted"/>
<evidence type="ECO:0000256" key="1">
    <source>
        <dbReference type="SAM" id="MobiDB-lite"/>
    </source>
</evidence>
<dbReference type="Proteomes" id="UP000663193">
    <property type="component" value="Chromosome 1"/>
</dbReference>
<gene>
    <name evidence="2" type="ORF">JI435_425310</name>
</gene>
<accession>A0A7U2EP39</accession>
<sequence>MFAKPSLTSVTGKSNRVNSYPRRRGRCPACGLLVNQPCTDGHVDLSDEQTHHCSSQHAYTMPKRSLLNTNDLIREAIAARPSCVSTVLVNSANQVHLQALRNQQLLYKIDTRH</sequence>
<dbReference type="VEuPathDB" id="FungiDB:JI435_425310"/>
<name>A0A7U2EP39_PHANO</name>
<reference evidence="3" key="1">
    <citation type="journal article" date="2021" name="BMC Genomics">
        <title>Chromosome-level genome assembly and manually-curated proteome of model necrotroph Parastagonospora nodorum Sn15 reveals a genome-wide trove of candidate effector homologs, and redundancy of virulence-related functions within an accessory chromosome.</title>
        <authorList>
            <person name="Bertazzoni S."/>
            <person name="Jones D.A.B."/>
            <person name="Phan H.T."/>
            <person name="Tan K.-C."/>
            <person name="Hane J.K."/>
        </authorList>
    </citation>
    <scope>NUCLEOTIDE SEQUENCE [LARGE SCALE GENOMIC DNA]</scope>
    <source>
        <strain evidence="3">SN15 / ATCC MYA-4574 / FGSC 10173)</strain>
    </source>
</reference>